<protein>
    <submittedName>
        <fullName evidence="2">Uncharacterized protein</fullName>
    </submittedName>
</protein>
<organism evidence="2 3">
    <name type="scientific">Porphyromonas macacae</name>
    <dbReference type="NCBI Taxonomy" id="28115"/>
    <lineage>
        <taxon>Bacteria</taxon>
        <taxon>Pseudomonadati</taxon>
        <taxon>Bacteroidota</taxon>
        <taxon>Bacteroidia</taxon>
        <taxon>Bacteroidales</taxon>
        <taxon>Porphyromonadaceae</taxon>
        <taxon>Porphyromonas</taxon>
    </lineage>
</organism>
<feature type="transmembrane region" description="Helical" evidence="1">
    <location>
        <begin position="21"/>
        <end position="41"/>
    </location>
</feature>
<dbReference type="AlphaFoldDB" id="A0A379E6W4"/>
<evidence type="ECO:0000313" key="2">
    <source>
        <dbReference type="EMBL" id="SUB88309.1"/>
    </source>
</evidence>
<name>A0A379E6W4_9PORP</name>
<dbReference type="Proteomes" id="UP000254156">
    <property type="component" value="Unassembled WGS sequence"/>
</dbReference>
<feature type="transmembrane region" description="Helical" evidence="1">
    <location>
        <begin position="98"/>
        <end position="121"/>
    </location>
</feature>
<reference evidence="2 3" key="1">
    <citation type="submission" date="2018-06" db="EMBL/GenBank/DDBJ databases">
        <authorList>
            <consortium name="Pathogen Informatics"/>
            <person name="Doyle S."/>
        </authorList>
    </citation>
    <scope>NUCLEOTIDE SEQUENCE [LARGE SCALE GENOMIC DNA]</scope>
    <source>
        <strain evidence="2 3">NCTC11632</strain>
    </source>
</reference>
<keyword evidence="1" id="KW-0812">Transmembrane</keyword>
<accession>A0A379E6W4</accession>
<evidence type="ECO:0000256" key="1">
    <source>
        <dbReference type="SAM" id="Phobius"/>
    </source>
</evidence>
<feature type="transmembrane region" description="Helical" evidence="1">
    <location>
        <begin position="61"/>
        <end position="91"/>
    </location>
</feature>
<evidence type="ECO:0000313" key="3">
    <source>
        <dbReference type="Proteomes" id="UP000254156"/>
    </source>
</evidence>
<proteinExistence type="predicted"/>
<gene>
    <name evidence="2" type="ORF">NCTC11632_00378</name>
</gene>
<sequence length="180" mass="21870">MMYLRTLIMGMFRENRIMGMLKAEIYIFAFFIVFSLVFYWIEPAHELYNKEGFEFSILGLFAFSAIIIKSIFFWILLIYPVFFILRFLFLLIRKKLRIYLTILCYVLIMYILSCLCLFGLFSVNKKEKIKERKHYTYIIKNTSSLDYDMLCKNCIGQESIYLRSYEYSKIIQKRPRNLRI</sequence>
<keyword evidence="1" id="KW-0472">Membrane</keyword>
<keyword evidence="1" id="KW-1133">Transmembrane helix</keyword>
<dbReference type="EMBL" id="UGTF01000002">
    <property type="protein sequence ID" value="SUB88309.1"/>
    <property type="molecule type" value="Genomic_DNA"/>
</dbReference>